<dbReference type="Gene3D" id="2.60.120.40">
    <property type="match status" value="1"/>
</dbReference>
<keyword evidence="6" id="KW-0325">Glycoprotein</keyword>
<evidence type="ECO:0000256" key="1">
    <source>
        <dbReference type="ARBA" id="ARBA00004613"/>
    </source>
</evidence>
<comment type="caution">
    <text evidence="9">The sequence shown here is derived from an EMBL/GenBank/DDBJ whole genome shotgun (WGS) entry which is preliminary data.</text>
</comment>
<comment type="similarity">
    <text evidence="2">Belongs to the tumor necrosis factor family.</text>
</comment>
<name>A0AAV2RE97_MEGNR</name>
<dbReference type="EMBL" id="CAXKWB010021988">
    <property type="protein sequence ID" value="CAL4124047.1"/>
    <property type="molecule type" value="Genomic_DNA"/>
</dbReference>
<dbReference type="SMART" id="SM00207">
    <property type="entry name" value="TNF"/>
    <property type="match status" value="1"/>
</dbReference>
<dbReference type="InterPro" id="IPR008983">
    <property type="entry name" value="Tumour_necrosis_fac-like_dom"/>
</dbReference>
<dbReference type="PROSITE" id="PS00251">
    <property type="entry name" value="THD_1"/>
    <property type="match status" value="1"/>
</dbReference>
<keyword evidence="3" id="KW-0202">Cytokine</keyword>
<evidence type="ECO:0000313" key="9">
    <source>
        <dbReference type="EMBL" id="CAL4124047.1"/>
    </source>
</evidence>
<dbReference type="GO" id="GO:0005615">
    <property type="term" value="C:extracellular space"/>
    <property type="evidence" value="ECO:0007669"/>
    <property type="project" value="UniProtKB-KW"/>
</dbReference>
<dbReference type="Pfam" id="PF00229">
    <property type="entry name" value="TNF"/>
    <property type="match status" value="1"/>
</dbReference>
<dbReference type="GO" id="GO:0005125">
    <property type="term" value="F:cytokine activity"/>
    <property type="evidence" value="ECO:0007669"/>
    <property type="project" value="UniProtKB-KW"/>
</dbReference>
<dbReference type="GO" id="GO:0016020">
    <property type="term" value="C:membrane"/>
    <property type="evidence" value="ECO:0007669"/>
    <property type="project" value="InterPro"/>
</dbReference>
<accession>A0AAV2RE97</accession>
<organism evidence="9 10">
    <name type="scientific">Meganyctiphanes norvegica</name>
    <name type="common">Northern krill</name>
    <name type="synonym">Thysanopoda norvegica</name>
    <dbReference type="NCBI Taxonomy" id="48144"/>
    <lineage>
        <taxon>Eukaryota</taxon>
        <taxon>Metazoa</taxon>
        <taxon>Ecdysozoa</taxon>
        <taxon>Arthropoda</taxon>
        <taxon>Crustacea</taxon>
        <taxon>Multicrustacea</taxon>
        <taxon>Malacostraca</taxon>
        <taxon>Eumalacostraca</taxon>
        <taxon>Eucarida</taxon>
        <taxon>Euphausiacea</taxon>
        <taxon>Euphausiidae</taxon>
        <taxon>Meganyctiphanes</taxon>
    </lineage>
</organism>
<feature type="domain" description="THD" evidence="8">
    <location>
        <begin position="131"/>
        <end position="260"/>
    </location>
</feature>
<sequence length="274" mass="30822">MQPTSLLIHRPGLVRPFQHYYHRGNNHHPHRHGSPVMFRTSHVKTTSTRNYINPSLSNTVLPPVTKVAQPKPKARTTTTRPEELNLPLPQAYKSPVKSLKTLRKKAAKGEKKTGKRVTKNQTRRRRTGGMTVAHYVAQASEKTNGINNEGWTQAVWMDKLGLDKKYHLKRGAVIVKEAGLYYIYAQLLYKTGRFGTGYQVMVDSVPIMECSITQASPSDSCHTSGVTYLPSNAEIQVRNKESFMSPVDQTRNSFFGLIKLMDAPSTTEELMGTQ</sequence>
<dbReference type="AlphaFoldDB" id="A0AAV2RE97"/>
<evidence type="ECO:0000256" key="3">
    <source>
        <dbReference type="ARBA" id="ARBA00022514"/>
    </source>
</evidence>
<dbReference type="InterPro" id="IPR051748">
    <property type="entry name" value="TNF_Ligand_Superfamily"/>
</dbReference>
<evidence type="ECO:0000256" key="4">
    <source>
        <dbReference type="ARBA" id="ARBA00022525"/>
    </source>
</evidence>
<dbReference type="PANTHER" id="PTHR15151:SF24">
    <property type="entry name" value="A PROLIFERATION-INDUCING LIGAND-LIKE PROTEIN-RELATED"/>
    <property type="match status" value="1"/>
</dbReference>
<dbReference type="InterPro" id="IPR021184">
    <property type="entry name" value="TNF_CS"/>
</dbReference>
<dbReference type="PROSITE" id="PS50049">
    <property type="entry name" value="THD_2"/>
    <property type="match status" value="1"/>
</dbReference>
<feature type="compositionally biased region" description="Basic residues" evidence="7">
    <location>
        <begin position="113"/>
        <end position="127"/>
    </location>
</feature>
<evidence type="ECO:0000256" key="7">
    <source>
        <dbReference type="SAM" id="MobiDB-lite"/>
    </source>
</evidence>
<keyword evidence="10" id="KW-1185">Reference proteome</keyword>
<keyword evidence="4" id="KW-0964">Secreted</keyword>
<proteinExistence type="inferred from homology"/>
<keyword evidence="5" id="KW-1015">Disulfide bond</keyword>
<dbReference type="InterPro" id="IPR006052">
    <property type="entry name" value="TNF_dom"/>
</dbReference>
<evidence type="ECO:0000259" key="8">
    <source>
        <dbReference type="PROSITE" id="PS50049"/>
    </source>
</evidence>
<reference evidence="9 10" key="1">
    <citation type="submission" date="2024-05" db="EMBL/GenBank/DDBJ databases">
        <authorList>
            <person name="Wallberg A."/>
        </authorList>
    </citation>
    <scope>NUCLEOTIDE SEQUENCE [LARGE SCALE GENOMIC DNA]</scope>
</reference>
<feature type="region of interest" description="Disordered" evidence="7">
    <location>
        <begin position="104"/>
        <end position="128"/>
    </location>
</feature>
<protein>
    <recommendedName>
        <fullName evidence="8">THD domain-containing protein</fullName>
    </recommendedName>
</protein>
<dbReference type="PANTHER" id="PTHR15151">
    <property type="entry name" value="PROTEIN EIGER"/>
    <property type="match status" value="1"/>
</dbReference>
<dbReference type="SUPFAM" id="SSF49842">
    <property type="entry name" value="TNF-like"/>
    <property type="match status" value="1"/>
</dbReference>
<evidence type="ECO:0000256" key="6">
    <source>
        <dbReference type="ARBA" id="ARBA00023180"/>
    </source>
</evidence>
<evidence type="ECO:0000256" key="5">
    <source>
        <dbReference type="ARBA" id="ARBA00023157"/>
    </source>
</evidence>
<comment type="subcellular location">
    <subcellularLocation>
        <location evidence="1">Secreted</location>
    </subcellularLocation>
</comment>
<dbReference type="GO" id="GO:0005164">
    <property type="term" value="F:tumor necrosis factor receptor binding"/>
    <property type="evidence" value="ECO:0007669"/>
    <property type="project" value="InterPro"/>
</dbReference>
<evidence type="ECO:0000256" key="2">
    <source>
        <dbReference type="ARBA" id="ARBA00008670"/>
    </source>
</evidence>
<gene>
    <name evidence="9" type="ORF">MNOR_LOCUS24189</name>
</gene>
<dbReference type="GO" id="GO:0006955">
    <property type="term" value="P:immune response"/>
    <property type="evidence" value="ECO:0007669"/>
    <property type="project" value="InterPro"/>
</dbReference>
<evidence type="ECO:0000313" key="10">
    <source>
        <dbReference type="Proteomes" id="UP001497623"/>
    </source>
</evidence>
<dbReference type="Proteomes" id="UP001497623">
    <property type="component" value="Unassembled WGS sequence"/>
</dbReference>